<dbReference type="InterPro" id="IPR014729">
    <property type="entry name" value="Rossmann-like_a/b/a_fold"/>
</dbReference>
<feature type="compositionally biased region" description="Basic and acidic residues" evidence="2">
    <location>
        <begin position="1"/>
        <end position="21"/>
    </location>
</feature>
<evidence type="ECO:0000259" key="3">
    <source>
        <dbReference type="Pfam" id="PF00582"/>
    </source>
</evidence>
<dbReference type="InterPro" id="IPR006016">
    <property type="entry name" value="UspA"/>
</dbReference>
<dbReference type="Gene3D" id="3.40.50.620">
    <property type="entry name" value="HUPs"/>
    <property type="match status" value="1"/>
</dbReference>
<comment type="similarity">
    <text evidence="1">Belongs to the universal stress protein A family.</text>
</comment>
<comment type="caution">
    <text evidence="4">The sequence shown here is derived from an EMBL/GenBank/DDBJ whole genome shotgun (WGS) entry which is preliminary data.</text>
</comment>
<sequence>MPIKPDHVDESRHGHETEGKHPPPPPPPPPIVPIFIIGFLAMVILRSTLPLAEAVLTTGDFLQTALLSAAMFAARLRGEDPQPHPRRCPPLHPRDGLELLIVTCWKAPDFYNGVVHSEAAAFEDKAKELQADAIMKAFDNGCPVPARRRLTHGSPATELITASENAQLLVLGTRGHGKFASPILGSVSLECIAHAHTPVVTVRAQ</sequence>
<dbReference type="Pfam" id="PF00582">
    <property type="entry name" value="Usp"/>
    <property type="match status" value="1"/>
</dbReference>
<keyword evidence="5" id="KW-1185">Reference proteome</keyword>
<name>A0ABN2A549_9MICO</name>
<accession>A0ABN2A549</accession>
<organism evidence="4 5">
    <name type="scientific">Brevibacterium permense</name>
    <dbReference type="NCBI Taxonomy" id="234834"/>
    <lineage>
        <taxon>Bacteria</taxon>
        <taxon>Bacillati</taxon>
        <taxon>Actinomycetota</taxon>
        <taxon>Actinomycetes</taxon>
        <taxon>Micrococcales</taxon>
        <taxon>Brevibacteriaceae</taxon>
        <taxon>Brevibacterium</taxon>
    </lineage>
</organism>
<evidence type="ECO:0000313" key="5">
    <source>
        <dbReference type="Proteomes" id="UP001500177"/>
    </source>
</evidence>
<dbReference type="InterPro" id="IPR006015">
    <property type="entry name" value="Universal_stress_UspA"/>
</dbReference>
<feature type="domain" description="UspA" evidence="3">
    <location>
        <begin position="95"/>
        <end position="203"/>
    </location>
</feature>
<dbReference type="SUPFAM" id="SSF52402">
    <property type="entry name" value="Adenine nucleotide alpha hydrolases-like"/>
    <property type="match status" value="1"/>
</dbReference>
<dbReference type="PRINTS" id="PR01438">
    <property type="entry name" value="UNVRSLSTRESS"/>
</dbReference>
<dbReference type="Proteomes" id="UP001500177">
    <property type="component" value="Unassembled WGS sequence"/>
</dbReference>
<dbReference type="EMBL" id="BAAALX010000008">
    <property type="protein sequence ID" value="GAA1511621.1"/>
    <property type="molecule type" value="Genomic_DNA"/>
</dbReference>
<proteinExistence type="inferred from homology"/>
<protein>
    <recommendedName>
        <fullName evidence="3">UspA domain-containing protein</fullName>
    </recommendedName>
</protein>
<gene>
    <name evidence="4" type="ORF">GCM10009690_13340</name>
</gene>
<feature type="region of interest" description="Disordered" evidence="2">
    <location>
        <begin position="1"/>
        <end position="27"/>
    </location>
</feature>
<reference evidence="4 5" key="1">
    <citation type="journal article" date="2019" name="Int. J. Syst. Evol. Microbiol.">
        <title>The Global Catalogue of Microorganisms (GCM) 10K type strain sequencing project: providing services to taxonomists for standard genome sequencing and annotation.</title>
        <authorList>
            <consortium name="The Broad Institute Genomics Platform"/>
            <consortium name="The Broad Institute Genome Sequencing Center for Infectious Disease"/>
            <person name="Wu L."/>
            <person name="Ma J."/>
        </authorList>
    </citation>
    <scope>NUCLEOTIDE SEQUENCE [LARGE SCALE GENOMIC DNA]</scope>
    <source>
        <strain evidence="4 5">JCM 13318</strain>
    </source>
</reference>
<evidence type="ECO:0000256" key="2">
    <source>
        <dbReference type="SAM" id="MobiDB-lite"/>
    </source>
</evidence>
<evidence type="ECO:0000313" key="4">
    <source>
        <dbReference type="EMBL" id="GAA1511621.1"/>
    </source>
</evidence>
<evidence type="ECO:0000256" key="1">
    <source>
        <dbReference type="ARBA" id="ARBA00008791"/>
    </source>
</evidence>